<evidence type="ECO:0000256" key="7">
    <source>
        <dbReference type="ARBA" id="ARBA00022679"/>
    </source>
</evidence>
<keyword evidence="8" id="KW-0949">S-adenosyl-L-methionine</keyword>
<dbReference type="SUPFAM" id="SSF53335">
    <property type="entry name" value="S-adenosyl-L-methionine-dependent methyltransferases"/>
    <property type="match status" value="1"/>
</dbReference>
<dbReference type="EMBL" id="LGEM01000101">
    <property type="protein sequence ID" value="KUP96025.1"/>
    <property type="molecule type" value="Genomic_DNA"/>
</dbReference>
<dbReference type="GO" id="GO:0004719">
    <property type="term" value="F:protein-L-isoaspartate (D-aspartate) O-methyltransferase activity"/>
    <property type="evidence" value="ECO:0007669"/>
    <property type="project" value="UniProtKB-EC"/>
</dbReference>
<evidence type="ECO:0000256" key="1">
    <source>
        <dbReference type="ARBA" id="ARBA00004496"/>
    </source>
</evidence>
<dbReference type="CDD" id="cd02440">
    <property type="entry name" value="AdoMet_MTases"/>
    <property type="match status" value="1"/>
</dbReference>
<evidence type="ECO:0000313" key="12">
    <source>
        <dbReference type="EMBL" id="KUP96025.1"/>
    </source>
</evidence>
<proteinExistence type="inferred from homology"/>
<comment type="subcellular location">
    <subcellularLocation>
        <location evidence="1">Cytoplasm</location>
    </subcellularLocation>
</comment>
<evidence type="ECO:0000256" key="10">
    <source>
        <dbReference type="ARBA" id="ARBA00031323"/>
    </source>
</evidence>
<keyword evidence="6" id="KW-0489">Methyltransferase</keyword>
<evidence type="ECO:0000313" key="13">
    <source>
        <dbReference type="Proteomes" id="UP000074382"/>
    </source>
</evidence>
<dbReference type="Gene3D" id="3.40.50.150">
    <property type="entry name" value="Vaccinia Virus protein VP39"/>
    <property type="match status" value="1"/>
</dbReference>
<evidence type="ECO:0000256" key="3">
    <source>
        <dbReference type="ARBA" id="ARBA00011890"/>
    </source>
</evidence>
<evidence type="ECO:0000256" key="5">
    <source>
        <dbReference type="ARBA" id="ARBA00022490"/>
    </source>
</evidence>
<organism evidence="12 13">
    <name type="scientific">Thermobifida cellulosilytica TB100</name>
    <dbReference type="NCBI Taxonomy" id="665004"/>
    <lineage>
        <taxon>Bacteria</taxon>
        <taxon>Bacillati</taxon>
        <taxon>Actinomycetota</taxon>
        <taxon>Actinomycetes</taxon>
        <taxon>Streptosporangiales</taxon>
        <taxon>Nocardiopsidaceae</taxon>
        <taxon>Thermobifida</taxon>
    </lineage>
</organism>
<keyword evidence="7" id="KW-0808">Transferase</keyword>
<dbReference type="GO" id="GO:0005737">
    <property type="term" value="C:cytoplasm"/>
    <property type="evidence" value="ECO:0007669"/>
    <property type="project" value="UniProtKB-SubCell"/>
</dbReference>
<gene>
    <name evidence="12" type="ORF">AC529_14355</name>
</gene>
<dbReference type="PATRIC" id="fig|665004.4.peg.2002"/>
<name>A0A147KFF9_THECS</name>
<dbReference type="InterPro" id="IPR029063">
    <property type="entry name" value="SAM-dependent_MTases_sf"/>
</dbReference>
<dbReference type="Proteomes" id="UP000074382">
    <property type="component" value="Unassembled WGS sequence"/>
</dbReference>
<dbReference type="PANTHER" id="PTHR11579:SF0">
    <property type="entry name" value="PROTEIN-L-ISOASPARTATE(D-ASPARTATE) O-METHYLTRANSFERASE"/>
    <property type="match status" value="1"/>
</dbReference>
<dbReference type="EC" id="2.1.1.77" evidence="3"/>
<evidence type="ECO:0000256" key="2">
    <source>
        <dbReference type="ARBA" id="ARBA00005369"/>
    </source>
</evidence>
<dbReference type="GO" id="GO:0032259">
    <property type="term" value="P:methylation"/>
    <property type="evidence" value="ECO:0007669"/>
    <property type="project" value="UniProtKB-KW"/>
</dbReference>
<dbReference type="Pfam" id="PF01135">
    <property type="entry name" value="PCMT"/>
    <property type="match status" value="1"/>
</dbReference>
<keyword evidence="13" id="KW-1185">Reference proteome</keyword>
<comment type="similarity">
    <text evidence="2">Belongs to the methyltransferase superfamily. L-isoaspartyl/D-aspartyl protein methyltransferase family.</text>
</comment>
<dbReference type="InterPro" id="IPR000682">
    <property type="entry name" value="PCMT"/>
</dbReference>
<evidence type="ECO:0000256" key="8">
    <source>
        <dbReference type="ARBA" id="ARBA00022691"/>
    </source>
</evidence>
<evidence type="ECO:0000256" key="9">
    <source>
        <dbReference type="ARBA" id="ARBA00030757"/>
    </source>
</evidence>
<dbReference type="PANTHER" id="PTHR11579">
    <property type="entry name" value="PROTEIN-L-ISOASPARTATE O-METHYLTRANSFERASE"/>
    <property type="match status" value="1"/>
</dbReference>
<comment type="caution">
    <text evidence="12">The sequence shown here is derived from an EMBL/GenBank/DDBJ whole genome shotgun (WGS) entry which is preliminary data.</text>
</comment>
<evidence type="ECO:0000256" key="11">
    <source>
        <dbReference type="ARBA" id="ARBA00031350"/>
    </source>
</evidence>
<sequence>MLSALADALPREVLADPEWRRAFLTVPRHVFVPGFYTDDRPRPKWVGLDDPAWLPRVYSDASLVTQIRRHPDDPHNWWPTSSSTRPSLMLAMLHALDVADGMRVLELGTGTGYNAALLAARLGDSAVVSVDIDPALVAAARARLARLDLHPHLAVADSAGGHRARAPYDRVIATHSVEQVPYTWVEQTRPGGVILVDVRSVGNAAVGRIARLTVHADGTATGDFRAIAGGSFMPARREVAVPDRRLLPSRDLRDATSRPSDLGGSALDDPNLAFALWAALPDVTVASLGTQTLLFTPDGSWASAPRDPGRVQIAGTRDLWRSVEETHASWTAAGRPSVEDHTITVTKHGQRIEV</sequence>
<evidence type="ECO:0000256" key="6">
    <source>
        <dbReference type="ARBA" id="ARBA00022603"/>
    </source>
</evidence>
<dbReference type="AlphaFoldDB" id="A0A147KFF9"/>
<evidence type="ECO:0000256" key="4">
    <source>
        <dbReference type="ARBA" id="ARBA00013346"/>
    </source>
</evidence>
<protein>
    <recommendedName>
        <fullName evidence="4">Protein-L-isoaspartate O-methyltransferase</fullName>
        <ecNumber evidence="3">2.1.1.77</ecNumber>
    </recommendedName>
    <alternativeName>
        <fullName evidence="11">L-isoaspartyl protein carboxyl methyltransferase</fullName>
    </alternativeName>
    <alternativeName>
        <fullName evidence="9">Protein L-isoaspartyl methyltransferase</fullName>
    </alternativeName>
    <alternativeName>
        <fullName evidence="10">Protein-beta-aspartate methyltransferase</fullName>
    </alternativeName>
</protein>
<reference evidence="13" key="1">
    <citation type="journal article" date="2017" name="Acta Aliment.">
        <title>Plant polysaccharide degrading enzyme system of Thermpbifida cellulosilytica TB100 revealed by de novo genome project data.</title>
        <authorList>
            <person name="Toth A."/>
            <person name="Baka E."/>
            <person name="Luzics S."/>
            <person name="Bata-Vidacs I."/>
            <person name="Nagy I."/>
            <person name="Balint B."/>
            <person name="Herceg R."/>
            <person name="Olasz F."/>
            <person name="Wilk T."/>
            <person name="Nagy T."/>
            <person name="Kriszt B."/>
            <person name="Nagy I."/>
            <person name="Kukolya J."/>
        </authorList>
    </citation>
    <scope>NUCLEOTIDE SEQUENCE [LARGE SCALE GENOMIC DNA]</scope>
    <source>
        <strain evidence="13">TB100</strain>
    </source>
</reference>
<keyword evidence="5" id="KW-0963">Cytoplasm</keyword>
<accession>A0A147KFF9</accession>